<keyword evidence="2 8" id="KW-0813">Transport</keyword>
<keyword evidence="4 8" id="KW-0762">Sugar transport</keyword>
<evidence type="ECO:0000313" key="11">
    <source>
        <dbReference type="EMBL" id="SDJ23526.1"/>
    </source>
</evidence>
<evidence type="ECO:0000259" key="10">
    <source>
        <dbReference type="PROSITE" id="PS51105"/>
    </source>
</evidence>
<sequence>MNRFINFLEEKFVPVAAKIGGQKHLVAIRDSFAALMPLILVGAFAVLLNNVFFVPWSLLAEYIGGESAFIVWTNTNLAPLFSLMESGTFGIIALGLTFSMGYNRAVNEEKDSLSTGLISVASFILLGALARNNEAVASWVTNFLGAQGIFIALIVGLITPEIYFAIVRKNWVIKMPDTVPPAVAKGFSAVIPGFVAVFFWALVAYFFNVASGLNIFAWFEVNIASGLSVLGQNIFSILLISTLIPVLWFFGLHGANMLEAIMSPIYGTMGLENIDKFANGIRAIGTGADELAVWVRGSWDAYVFLGGSGATLPLIAAILIFSKVKQQKEVAKLGFPPGVFMINEPVLFGMPIVLNPVYFIPFVIVQPILTLIAFYATKIGFAGPIVNSVPWTTPPILNAFLATNGSFGAVVVSVVNLVIAFLVYMPFVMIANRYEAEREELEKTA</sequence>
<evidence type="ECO:0000256" key="8">
    <source>
        <dbReference type="PIRNR" id="PIRNR006351"/>
    </source>
</evidence>
<dbReference type="NCBIfam" id="TIGR00410">
    <property type="entry name" value="lacE"/>
    <property type="match status" value="1"/>
</dbReference>
<feature type="transmembrane region" description="Helical" evidence="9">
    <location>
        <begin position="187"/>
        <end position="207"/>
    </location>
</feature>
<evidence type="ECO:0000256" key="9">
    <source>
        <dbReference type="SAM" id="Phobius"/>
    </source>
</evidence>
<dbReference type="GO" id="GO:1902815">
    <property type="term" value="P:N,N'-diacetylchitobiose import"/>
    <property type="evidence" value="ECO:0007669"/>
    <property type="project" value="TreeGrafter"/>
</dbReference>
<feature type="transmembrane region" description="Helical" evidence="9">
    <location>
        <begin position="113"/>
        <end position="131"/>
    </location>
</feature>
<dbReference type="GO" id="GO:0005886">
    <property type="term" value="C:plasma membrane"/>
    <property type="evidence" value="ECO:0007669"/>
    <property type="project" value="UniProtKB-SubCell"/>
</dbReference>
<evidence type="ECO:0000256" key="4">
    <source>
        <dbReference type="ARBA" id="ARBA00022597"/>
    </source>
</evidence>
<dbReference type="InterPro" id="IPR004796">
    <property type="entry name" value="PTS_IIC_cello"/>
</dbReference>
<evidence type="ECO:0000256" key="5">
    <source>
        <dbReference type="ARBA" id="ARBA00022692"/>
    </source>
</evidence>
<feature type="transmembrane region" description="Helical" evidence="9">
    <location>
        <begin position="143"/>
        <end position="166"/>
    </location>
</feature>
<feature type="domain" description="PTS EIIC type-3" evidence="10">
    <location>
        <begin position="8"/>
        <end position="427"/>
    </location>
</feature>
<accession>A0A1G8S2V0</accession>
<evidence type="ECO:0000256" key="7">
    <source>
        <dbReference type="ARBA" id="ARBA00023136"/>
    </source>
</evidence>
<dbReference type="InterPro" id="IPR051088">
    <property type="entry name" value="PTS_Sugar-EIIC/EIIB"/>
</dbReference>
<dbReference type="InterPro" id="IPR003352">
    <property type="entry name" value="PTS_EIIC"/>
</dbReference>
<dbReference type="Pfam" id="PF02378">
    <property type="entry name" value="PTS_EIIC"/>
    <property type="match status" value="1"/>
</dbReference>
<name>A0A1G8S2V0_9CLOT</name>
<proteinExistence type="predicted"/>
<comment type="subcellular location">
    <subcellularLocation>
        <location evidence="1">Cell membrane</location>
        <topology evidence="1">Multi-pass membrane protein</topology>
    </subcellularLocation>
</comment>
<gene>
    <name evidence="11" type="ORF">SAMN05421804_11044</name>
</gene>
<dbReference type="PIRSF" id="PIRSF006351">
    <property type="entry name" value="PTS_EIIC-Cellobiose"/>
    <property type="match status" value="1"/>
</dbReference>
<dbReference type="AlphaFoldDB" id="A0A1G8S2V0"/>
<evidence type="ECO:0000256" key="1">
    <source>
        <dbReference type="ARBA" id="ARBA00004651"/>
    </source>
</evidence>
<dbReference type="RefSeq" id="WP_031577405.1">
    <property type="nucleotide sequence ID" value="NZ_FNDZ01000010.1"/>
</dbReference>
<dbReference type="PANTHER" id="PTHR33989">
    <property type="match status" value="1"/>
</dbReference>
<evidence type="ECO:0000256" key="3">
    <source>
        <dbReference type="ARBA" id="ARBA00022475"/>
    </source>
</evidence>
<feature type="transmembrane region" description="Helical" evidence="9">
    <location>
        <begin position="32"/>
        <end position="58"/>
    </location>
</feature>
<dbReference type="PROSITE" id="PS51105">
    <property type="entry name" value="PTS_EIIC_TYPE_3"/>
    <property type="match status" value="1"/>
</dbReference>
<dbReference type="PANTHER" id="PTHR33989:SF4">
    <property type="entry name" value="PTS SYSTEM N,N'-DIACETYLCHITOBIOSE-SPECIFIC EIIC COMPONENT"/>
    <property type="match status" value="1"/>
</dbReference>
<keyword evidence="6 9" id="KW-1133">Transmembrane helix</keyword>
<reference evidence="11 12" key="1">
    <citation type="submission" date="2016-10" db="EMBL/GenBank/DDBJ databases">
        <authorList>
            <person name="de Groot N.N."/>
        </authorList>
    </citation>
    <scope>NUCLEOTIDE SEQUENCE [LARGE SCALE GENOMIC DNA]</scope>
    <source>
        <strain evidence="11 12">CGMCC 1.5058</strain>
    </source>
</reference>
<evidence type="ECO:0000313" key="12">
    <source>
        <dbReference type="Proteomes" id="UP000183255"/>
    </source>
</evidence>
<comment type="function">
    <text evidence="8">The phosphoenolpyruvate-dependent sugar phosphotransferase system (PTS), a major carbohydrate active -transport system, catalyzes the phosphorylation of incoming sugar substrates concomitant with their translocation across the cell membrane.</text>
</comment>
<dbReference type="Proteomes" id="UP000183255">
    <property type="component" value="Unassembled WGS sequence"/>
</dbReference>
<protein>
    <recommendedName>
        <fullName evidence="8">Permease IIC component</fullName>
    </recommendedName>
</protein>
<feature type="transmembrane region" description="Helical" evidence="9">
    <location>
        <begin position="301"/>
        <end position="322"/>
    </location>
</feature>
<organism evidence="11 12">
    <name type="scientific">Proteiniclasticum ruminis</name>
    <dbReference type="NCBI Taxonomy" id="398199"/>
    <lineage>
        <taxon>Bacteria</taxon>
        <taxon>Bacillati</taxon>
        <taxon>Bacillota</taxon>
        <taxon>Clostridia</taxon>
        <taxon>Eubacteriales</taxon>
        <taxon>Clostridiaceae</taxon>
        <taxon>Proteiniclasticum</taxon>
    </lineage>
</organism>
<dbReference type="GO" id="GO:0009401">
    <property type="term" value="P:phosphoenolpyruvate-dependent sugar phosphotransferase system"/>
    <property type="evidence" value="ECO:0007669"/>
    <property type="project" value="InterPro"/>
</dbReference>
<keyword evidence="7 8" id="KW-0472">Membrane</keyword>
<keyword evidence="3 8" id="KW-1003">Cell membrane</keyword>
<feature type="transmembrane region" description="Helical" evidence="9">
    <location>
        <begin position="396"/>
        <end position="424"/>
    </location>
</feature>
<dbReference type="GO" id="GO:0008982">
    <property type="term" value="F:protein-N(PI)-phosphohistidine-sugar phosphotransferase activity"/>
    <property type="evidence" value="ECO:0007669"/>
    <property type="project" value="UniProtKB-UniRule"/>
</dbReference>
<keyword evidence="5 9" id="KW-0812">Transmembrane</keyword>
<dbReference type="InterPro" id="IPR004501">
    <property type="entry name" value="PTS_EIIC_3"/>
</dbReference>
<feature type="transmembrane region" description="Helical" evidence="9">
    <location>
        <begin position="78"/>
        <end position="101"/>
    </location>
</feature>
<evidence type="ECO:0000256" key="2">
    <source>
        <dbReference type="ARBA" id="ARBA00022448"/>
    </source>
</evidence>
<dbReference type="EMBL" id="FNDZ01000010">
    <property type="protein sequence ID" value="SDJ23526.1"/>
    <property type="molecule type" value="Genomic_DNA"/>
</dbReference>
<feature type="transmembrane region" description="Helical" evidence="9">
    <location>
        <begin position="237"/>
        <end position="255"/>
    </location>
</feature>
<evidence type="ECO:0000256" key="6">
    <source>
        <dbReference type="ARBA" id="ARBA00022989"/>
    </source>
</evidence>